<evidence type="ECO:0000256" key="8">
    <source>
        <dbReference type="SAM" id="MobiDB-lite"/>
    </source>
</evidence>
<dbReference type="NCBIfam" id="TIGR00711">
    <property type="entry name" value="efflux_EmrB"/>
    <property type="match status" value="1"/>
</dbReference>
<evidence type="ECO:0000313" key="11">
    <source>
        <dbReference type="EMBL" id="GHI83235.1"/>
    </source>
</evidence>
<dbReference type="Gene3D" id="1.20.1250.20">
    <property type="entry name" value="MFS general substrate transporter like domains"/>
    <property type="match status" value="1"/>
</dbReference>
<feature type="transmembrane region" description="Helical" evidence="9">
    <location>
        <begin position="78"/>
        <end position="97"/>
    </location>
</feature>
<organism evidence="11 12">
    <name type="scientific">Streptomyces xanthophaeus</name>
    <dbReference type="NCBI Taxonomy" id="67385"/>
    <lineage>
        <taxon>Bacteria</taxon>
        <taxon>Bacillati</taxon>
        <taxon>Actinomycetota</taxon>
        <taxon>Actinomycetes</taxon>
        <taxon>Kitasatosporales</taxon>
        <taxon>Streptomycetaceae</taxon>
        <taxon>Streptomyces</taxon>
    </lineage>
</organism>
<evidence type="ECO:0000256" key="1">
    <source>
        <dbReference type="ARBA" id="ARBA00004651"/>
    </source>
</evidence>
<reference evidence="11" key="1">
    <citation type="submission" date="2020-09" db="EMBL/GenBank/DDBJ databases">
        <title>Whole genome shotgun sequence of Streptomyces xanthophaeus NBRC 12829.</title>
        <authorList>
            <person name="Komaki H."/>
            <person name="Tamura T."/>
        </authorList>
    </citation>
    <scope>NUCLEOTIDE SEQUENCE</scope>
    <source>
        <strain evidence="11">NBRC 12829</strain>
    </source>
</reference>
<keyword evidence="12" id="KW-1185">Reference proteome</keyword>
<keyword evidence="7" id="KW-0046">Antibiotic resistance</keyword>
<feature type="transmembrane region" description="Helical" evidence="9">
    <location>
        <begin position="55"/>
        <end position="71"/>
    </location>
</feature>
<keyword evidence="3" id="KW-1003">Cell membrane</keyword>
<feature type="transmembrane region" description="Helical" evidence="9">
    <location>
        <begin position="476"/>
        <end position="496"/>
    </location>
</feature>
<evidence type="ECO:0000256" key="5">
    <source>
        <dbReference type="ARBA" id="ARBA00022989"/>
    </source>
</evidence>
<evidence type="ECO:0000256" key="2">
    <source>
        <dbReference type="ARBA" id="ARBA00022448"/>
    </source>
</evidence>
<feature type="transmembrane region" description="Helical" evidence="9">
    <location>
        <begin position="268"/>
        <end position="287"/>
    </location>
</feature>
<sequence length="521" mass="53250">MTVPRTPLQRWLGLTALVFGLLIIGLDATILTVALPTLAVELEATTTELQWFTDAYTLPFAALLLPLGVLGDKLGRRLVLSGGLLVFAAGSVLALFVDTSGGLVLSRVAMGAGAAAVAPLALAIVPLLFPPAERSRAVAVATAGFALGLPLGPLVGGWLLNSFWWGSIFLINIPIVAVALVGTWLFVPETRDPQARRLDLVGSALSLAGISAFVYGVIEAPNRGWGDPAVLVTLLGGIALIGVLLLWLRRAAHPLVDLSLFRDARFAWATATVSLVMFILLGVLFVVPQYLQQVQGHDAMATGIRLLPLIGALLVATVAGEKLVARFGTKAVVATGMLLWTVGLLHLAGLTADSGYEMTAIALAVVGAALGLTLPTTLDTILGTLPPERVGAGSALANTCRQIGAAVGVAVLGSTLNSVYRDRLEEDAPAQLTGKALDAALDNIAGAEAAAARLPGAEGVQVLDAARNAFVSGMSATALVCAVVAAATAVMVVALLPARGRSSAEAGTPPSQPDGAASAQV</sequence>
<comment type="subcellular location">
    <subcellularLocation>
        <location evidence="1">Cell membrane</location>
        <topology evidence="1">Multi-pass membrane protein</topology>
    </subcellularLocation>
</comment>
<name>A0A919GSL3_9ACTN</name>
<dbReference type="PANTHER" id="PTHR42718:SF42">
    <property type="entry name" value="EXPORT PROTEIN"/>
    <property type="match status" value="1"/>
</dbReference>
<dbReference type="OrthoDB" id="9781469at2"/>
<keyword evidence="4 9" id="KW-0812">Transmembrane</keyword>
<dbReference type="PRINTS" id="PR01036">
    <property type="entry name" value="TCRTETB"/>
</dbReference>
<feature type="region of interest" description="Disordered" evidence="8">
    <location>
        <begin position="502"/>
        <end position="521"/>
    </location>
</feature>
<dbReference type="Proteomes" id="UP000600026">
    <property type="component" value="Unassembled WGS sequence"/>
</dbReference>
<dbReference type="CDD" id="cd17321">
    <property type="entry name" value="MFS_MMR_MDR_like"/>
    <property type="match status" value="1"/>
</dbReference>
<keyword evidence="2" id="KW-0813">Transport</keyword>
<dbReference type="GO" id="GO:0005886">
    <property type="term" value="C:plasma membrane"/>
    <property type="evidence" value="ECO:0007669"/>
    <property type="project" value="UniProtKB-SubCell"/>
</dbReference>
<dbReference type="PANTHER" id="PTHR42718">
    <property type="entry name" value="MAJOR FACILITATOR SUPERFAMILY MULTIDRUG TRANSPORTER MFSC"/>
    <property type="match status" value="1"/>
</dbReference>
<feature type="transmembrane region" description="Helical" evidence="9">
    <location>
        <begin position="403"/>
        <end position="420"/>
    </location>
</feature>
<feature type="transmembrane region" description="Helical" evidence="9">
    <location>
        <begin position="358"/>
        <end position="382"/>
    </location>
</feature>
<feature type="transmembrane region" description="Helical" evidence="9">
    <location>
        <begin position="299"/>
        <end position="319"/>
    </location>
</feature>
<feature type="transmembrane region" description="Helical" evidence="9">
    <location>
        <begin position="12"/>
        <end position="35"/>
    </location>
</feature>
<feature type="domain" description="Major facilitator superfamily (MFS) profile" evidence="10">
    <location>
        <begin position="13"/>
        <end position="500"/>
    </location>
</feature>
<keyword evidence="6 9" id="KW-0472">Membrane</keyword>
<dbReference type="Pfam" id="PF07690">
    <property type="entry name" value="MFS_1"/>
    <property type="match status" value="1"/>
</dbReference>
<comment type="caution">
    <text evidence="11">The sequence shown here is derived from an EMBL/GenBank/DDBJ whole genome shotgun (WGS) entry which is preliminary data.</text>
</comment>
<dbReference type="InterPro" id="IPR011701">
    <property type="entry name" value="MFS"/>
</dbReference>
<gene>
    <name evidence="11" type="ORF">Sxan_05990</name>
</gene>
<evidence type="ECO:0000313" key="12">
    <source>
        <dbReference type="Proteomes" id="UP000600026"/>
    </source>
</evidence>
<keyword evidence="5 9" id="KW-1133">Transmembrane helix</keyword>
<evidence type="ECO:0000256" key="3">
    <source>
        <dbReference type="ARBA" id="ARBA00022475"/>
    </source>
</evidence>
<feature type="transmembrane region" description="Helical" evidence="9">
    <location>
        <begin position="109"/>
        <end position="130"/>
    </location>
</feature>
<feature type="transmembrane region" description="Helical" evidence="9">
    <location>
        <begin position="230"/>
        <end position="248"/>
    </location>
</feature>
<dbReference type="EMBL" id="BNEE01000004">
    <property type="protein sequence ID" value="GHI83235.1"/>
    <property type="molecule type" value="Genomic_DNA"/>
</dbReference>
<dbReference type="InterPro" id="IPR036259">
    <property type="entry name" value="MFS_trans_sf"/>
</dbReference>
<evidence type="ECO:0000256" key="9">
    <source>
        <dbReference type="SAM" id="Phobius"/>
    </source>
</evidence>
<dbReference type="InterPro" id="IPR020846">
    <property type="entry name" value="MFS_dom"/>
</dbReference>
<dbReference type="GO" id="GO:0046677">
    <property type="term" value="P:response to antibiotic"/>
    <property type="evidence" value="ECO:0007669"/>
    <property type="project" value="UniProtKB-KW"/>
</dbReference>
<feature type="transmembrane region" description="Helical" evidence="9">
    <location>
        <begin position="331"/>
        <end position="352"/>
    </location>
</feature>
<dbReference type="Gene3D" id="1.20.1720.10">
    <property type="entry name" value="Multidrug resistance protein D"/>
    <property type="match status" value="1"/>
</dbReference>
<evidence type="ECO:0000256" key="7">
    <source>
        <dbReference type="ARBA" id="ARBA00023251"/>
    </source>
</evidence>
<protein>
    <submittedName>
        <fullName evidence="11">MFS transporter</fullName>
    </submittedName>
</protein>
<dbReference type="SUPFAM" id="SSF103473">
    <property type="entry name" value="MFS general substrate transporter"/>
    <property type="match status" value="1"/>
</dbReference>
<dbReference type="RefSeq" id="WP_037892591.1">
    <property type="nucleotide sequence ID" value="NZ_BNEE01000004.1"/>
</dbReference>
<feature type="transmembrane region" description="Helical" evidence="9">
    <location>
        <begin position="198"/>
        <end position="218"/>
    </location>
</feature>
<proteinExistence type="predicted"/>
<accession>A0A919GSL3</accession>
<evidence type="ECO:0000256" key="6">
    <source>
        <dbReference type="ARBA" id="ARBA00023136"/>
    </source>
</evidence>
<evidence type="ECO:0000256" key="4">
    <source>
        <dbReference type="ARBA" id="ARBA00022692"/>
    </source>
</evidence>
<dbReference type="PROSITE" id="PS50850">
    <property type="entry name" value="MFS"/>
    <property type="match status" value="1"/>
</dbReference>
<evidence type="ECO:0000259" key="10">
    <source>
        <dbReference type="PROSITE" id="PS50850"/>
    </source>
</evidence>
<dbReference type="AlphaFoldDB" id="A0A919GSL3"/>
<feature type="transmembrane region" description="Helical" evidence="9">
    <location>
        <begin position="137"/>
        <end position="158"/>
    </location>
</feature>
<feature type="transmembrane region" description="Helical" evidence="9">
    <location>
        <begin position="164"/>
        <end position="186"/>
    </location>
</feature>
<dbReference type="InterPro" id="IPR004638">
    <property type="entry name" value="EmrB-like"/>
</dbReference>
<dbReference type="GO" id="GO:0022857">
    <property type="term" value="F:transmembrane transporter activity"/>
    <property type="evidence" value="ECO:0007669"/>
    <property type="project" value="InterPro"/>
</dbReference>